<evidence type="ECO:0000259" key="1">
    <source>
        <dbReference type="Pfam" id="PF03625"/>
    </source>
</evidence>
<dbReference type="STRING" id="1045775.SAMN05216378_2288"/>
<dbReference type="EMBL" id="FOMT01000002">
    <property type="protein sequence ID" value="SFE09129.1"/>
    <property type="molecule type" value="Genomic_DNA"/>
</dbReference>
<dbReference type="InterPro" id="IPR016796">
    <property type="entry name" value="UCP021774"/>
</dbReference>
<dbReference type="CDD" id="cd14797">
    <property type="entry name" value="DUF302"/>
    <property type="match status" value="1"/>
</dbReference>
<evidence type="ECO:0000313" key="2">
    <source>
        <dbReference type="EMBL" id="SFE09129.1"/>
    </source>
</evidence>
<dbReference type="SUPFAM" id="SSF103247">
    <property type="entry name" value="TT1751-like"/>
    <property type="match status" value="1"/>
</dbReference>
<dbReference type="Pfam" id="PF03625">
    <property type="entry name" value="DUF302"/>
    <property type="match status" value="1"/>
</dbReference>
<accession>A0A1I1XP63</accession>
<dbReference type="PANTHER" id="PTHR38342">
    <property type="entry name" value="SLR5037 PROTEIN"/>
    <property type="match status" value="1"/>
</dbReference>
<dbReference type="OrthoDB" id="9791067at2"/>
<feature type="domain" description="DUF302" evidence="1">
    <location>
        <begin position="34"/>
        <end position="96"/>
    </location>
</feature>
<keyword evidence="3" id="KW-1185">Reference proteome</keyword>
<dbReference type="RefSeq" id="WP_091184762.1">
    <property type="nucleotide sequence ID" value="NZ_FOMT01000002.1"/>
</dbReference>
<dbReference type="InterPro" id="IPR035923">
    <property type="entry name" value="TT1751-like_sf"/>
</dbReference>
<dbReference type="InterPro" id="IPR005180">
    <property type="entry name" value="DUF302"/>
</dbReference>
<reference evidence="3" key="1">
    <citation type="submission" date="2016-10" db="EMBL/GenBank/DDBJ databases">
        <authorList>
            <person name="Varghese N."/>
            <person name="Submissions S."/>
        </authorList>
    </citation>
    <scope>NUCLEOTIDE SEQUENCE [LARGE SCALE GENOMIC DNA]</scope>
    <source>
        <strain evidence="3">CGMCC 1.10784</strain>
    </source>
</reference>
<organism evidence="2 3">
    <name type="scientific">Paenibacillus catalpae</name>
    <dbReference type="NCBI Taxonomy" id="1045775"/>
    <lineage>
        <taxon>Bacteria</taxon>
        <taxon>Bacillati</taxon>
        <taxon>Bacillota</taxon>
        <taxon>Bacilli</taxon>
        <taxon>Bacillales</taxon>
        <taxon>Paenibacillaceae</taxon>
        <taxon>Paenibacillus</taxon>
    </lineage>
</organism>
<protein>
    <recommendedName>
        <fullName evidence="1">DUF302 domain-containing protein</fullName>
    </recommendedName>
</protein>
<evidence type="ECO:0000313" key="3">
    <source>
        <dbReference type="Proteomes" id="UP000198855"/>
    </source>
</evidence>
<proteinExistence type="predicted"/>
<name>A0A1I1XP63_9BACL</name>
<gene>
    <name evidence="2" type="ORF">SAMN05216378_2288</name>
</gene>
<dbReference type="Gene3D" id="3.30.310.70">
    <property type="entry name" value="TT1751-like domain"/>
    <property type="match status" value="1"/>
</dbReference>
<dbReference type="PIRSF" id="PIRSF021774">
    <property type="entry name" value="UCP021774"/>
    <property type="match status" value="1"/>
</dbReference>
<sequence>MFHYTVQTNKSVDEAIGALELSLRVEQFSVLWRFNIQDKLNKKGIEFNQRYEVLEVCNPVEAKKVLAENVLNGYFLPCKITVYEHASVTNIGLPKPSHLIGMVGEESVAALRKTALDIERRLILCINKSI</sequence>
<dbReference type="PANTHER" id="PTHR38342:SF1">
    <property type="entry name" value="SLR5037 PROTEIN"/>
    <property type="match status" value="1"/>
</dbReference>
<dbReference type="AlphaFoldDB" id="A0A1I1XP63"/>
<dbReference type="Proteomes" id="UP000198855">
    <property type="component" value="Unassembled WGS sequence"/>
</dbReference>